<accession>A0A7X6HZJ8</accession>
<feature type="compositionally biased region" description="Basic and acidic residues" evidence="1">
    <location>
        <begin position="127"/>
        <end position="140"/>
    </location>
</feature>
<proteinExistence type="predicted"/>
<name>A0A7X6HZJ8_9ACTN</name>
<gene>
    <name evidence="2" type="ORF">HCN56_14265</name>
</gene>
<dbReference type="Pfam" id="PF01042">
    <property type="entry name" value="Ribonuc_L-PSP"/>
    <property type="match status" value="1"/>
</dbReference>
<dbReference type="RefSeq" id="WP_167971089.1">
    <property type="nucleotide sequence ID" value="NZ_BHZG01000103.1"/>
</dbReference>
<comment type="caution">
    <text evidence="2">The sequence shown here is derived from an EMBL/GenBank/DDBJ whole genome shotgun (WGS) entry which is preliminary data.</text>
</comment>
<dbReference type="AlphaFoldDB" id="A0A7X6HZJ8"/>
<sequence length="156" mass="16571">MSEAATRRVFSGSPWEDEFGYCRAVELPDGRVLVSGCTSVVDGEVTDGSPYDQAVNAFGVALAALAELGLDSGHVVRTRMYLTHVRDVDDVGRAHRETFGHARPAASLVVVSAFVDPRMVVEVEVEAHRDAAPHSPRADETAADAADALPTPGEGR</sequence>
<organism evidence="2 3">
    <name type="scientific">Streptomyces lonarensis</name>
    <dbReference type="NCBI Taxonomy" id="700599"/>
    <lineage>
        <taxon>Bacteria</taxon>
        <taxon>Bacillati</taxon>
        <taxon>Actinomycetota</taxon>
        <taxon>Actinomycetes</taxon>
        <taxon>Kitasatosporales</taxon>
        <taxon>Streptomycetaceae</taxon>
        <taxon>Streptomyces</taxon>
    </lineage>
</organism>
<dbReference type="PANTHER" id="PTHR43857">
    <property type="entry name" value="BLR7761 PROTEIN"/>
    <property type="match status" value="1"/>
</dbReference>
<reference evidence="2 3" key="1">
    <citation type="submission" date="2020-03" db="EMBL/GenBank/DDBJ databases">
        <title>Draft genome of Streptomyces sp. ventii, isolated from the Axial Seamount in the Pacific Ocean, and resequencing of the two type strains Streptomyces lonarensis strain NCL 716 and Streptomyces bohaiensis strain 11A07.</title>
        <authorList>
            <person name="Loughran R.M."/>
            <person name="Pfannmuller K.M."/>
            <person name="Wasson B.J."/>
            <person name="Deadmond M.C."/>
            <person name="Paddock B.E."/>
            <person name="Koyack M.J."/>
            <person name="Gallegos D.A."/>
            <person name="Mitchell E.A."/>
            <person name="Ushijima B."/>
            <person name="Saw J.H."/>
            <person name="Mcphail K.L."/>
            <person name="Videau P."/>
        </authorList>
    </citation>
    <scope>NUCLEOTIDE SEQUENCE [LARGE SCALE GENOMIC DNA]</scope>
    <source>
        <strain evidence="2 3">NCL716</strain>
    </source>
</reference>
<dbReference type="InterPro" id="IPR006175">
    <property type="entry name" value="YjgF/YER057c/UK114"/>
</dbReference>
<evidence type="ECO:0000313" key="2">
    <source>
        <dbReference type="EMBL" id="NJQ06718.1"/>
    </source>
</evidence>
<feature type="region of interest" description="Disordered" evidence="1">
    <location>
        <begin position="127"/>
        <end position="156"/>
    </location>
</feature>
<keyword evidence="3" id="KW-1185">Reference proteome</keyword>
<protein>
    <submittedName>
        <fullName evidence="2">RidA family protein</fullName>
    </submittedName>
</protein>
<dbReference type="Gene3D" id="3.30.1330.40">
    <property type="entry name" value="RutC-like"/>
    <property type="match status" value="1"/>
</dbReference>
<dbReference type="PANTHER" id="PTHR43857:SF1">
    <property type="entry name" value="YJGH FAMILY PROTEIN"/>
    <property type="match status" value="1"/>
</dbReference>
<dbReference type="Proteomes" id="UP000578686">
    <property type="component" value="Unassembled WGS sequence"/>
</dbReference>
<evidence type="ECO:0000313" key="3">
    <source>
        <dbReference type="Proteomes" id="UP000578686"/>
    </source>
</evidence>
<dbReference type="InterPro" id="IPR035959">
    <property type="entry name" value="RutC-like_sf"/>
</dbReference>
<dbReference type="EMBL" id="JAAVJD010000103">
    <property type="protein sequence ID" value="NJQ06718.1"/>
    <property type="molecule type" value="Genomic_DNA"/>
</dbReference>
<evidence type="ECO:0000256" key="1">
    <source>
        <dbReference type="SAM" id="MobiDB-lite"/>
    </source>
</evidence>
<dbReference type="SUPFAM" id="SSF55298">
    <property type="entry name" value="YjgF-like"/>
    <property type="match status" value="1"/>
</dbReference>